<dbReference type="InterPro" id="IPR000731">
    <property type="entry name" value="SSD"/>
</dbReference>
<keyword evidence="3 7" id="KW-0812">Transmembrane</keyword>
<evidence type="ECO:0000256" key="3">
    <source>
        <dbReference type="ARBA" id="ARBA00022692"/>
    </source>
</evidence>
<organism evidence="9 10">
    <name type="scientific">Stieleria bergensis</name>
    <dbReference type="NCBI Taxonomy" id="2528025"/>
    <lineage>
        <taxon>Bacteria</taxon>
        <taxon>Pseudomonadati</taxon>
        <taxon>Planctomycetota</taxon>
        <taxon>Planctomycetia</taxon>
        <taxon>Pirellulales</taxon>
        <taxon>Pirellulaceae</taxon>
        <taxon>Stieleria</taxon>
    </lineage>
</organism>
<feature type="transmembrane region" description="Helical" evidence="7">
    <location>
        <begin position="503"/>
        <end position="527"/>
    </location>
</feature>
<name>A0A517SV65_9BACT</name>
<feature type="region of interest" description="Disordered" evidence="6">
    <location>
        <begin position="1216"/>
        <end position="1281"/>
    </location>
</feature>
<dbReference type="Proteomes" id="UP000315003">
    <property type="component" value="Chromosome"/>
</dbReference>
<evidence type="ECO:0000256" key="1">
    <source>
        <dbReference type="ARBA" id="ARBA00004651"/>
    </source>
</evidence>
<feature type="transmembrane region" description="Helical" evidence="7">
    <location>
        <begin position="1040"/>
        <end position="1058"/>
    </location>
</feature>
<feature type="transmembrane region" description="Helical" evidence="7">
    <location>
        <begin position="451"/>
        <end position="470"/>
    </location>
</feature>
<feature type="transmembrane region" description="Helical" evidence="7">
    <location>
        <begin position="1182"/>
        <end position="1202"/>
    </location>
</feature>
<feature type="transmembrane region" description="Helical" evidence="7">
    <location>
        <begin position="1149"/>
        <end position="1170"/>
    </location>
</feature>
<dbReference type="RefSeq" id="WP_145272250.1">
    <property type="nucleotide sequence ID" value="NZ_CP036272.1"/>
</dbReference>
<sequence length="1281" mass="138958">MSKPRPSDGAANESSAQPLLERISPVGVTYSLTILLAFFFLLPFAFRAARLSLGNRSNDVKDWLPADFIETSELRWFGKYYAGESFVLATWPGCTEEDQRLKMLSSKLLHECEGSDPTEFISDPALAASYAAAREFGRKHGLLPASRQFDNWGGQNEKWLASSSGRWYYILPDGKLYRWEGKENGPAGALRAIKRQMGNIEIEGTFMAAFGSDAQSPLANPFYNDPSLLALPLFRTVETGPGIVAELSKEGGLLWPRGNLVEPSRRPIVARRRAMERLTGTMFGPAIPADFDWSAKAFRNLLSEEQQSQLPPLFDETVGVALQKYADEHFDGETDALAQSELKHQTDAMYAVFDATQVAPPPRQTCLIVTLTDAGKSNLPHVLGRGVLGGPRGRLLELAGDSGVFPAPPPSMAPPPFDRVASAEGSGMPPLRLGGPPVDNLAIDEEGTITLVRLVGYSILVGALLSYFCFRSLKITIMVFVVGGSAAMLSMAIVSWTGGHVDAILMSMPSLVYVLGLSGAIHVVNYYRDEVRTGGRRGAAGRALRSALFPCALAALTTAIGLGSLHTSNLAPISNFGVYSAIGVIATLAILFSYLPAALQTFVTESKSVAAADKAAQAAQKDDAEEHGWLSNCWAGLGHWITSHHWLVNVTCMIILIGAAFGLPKIRTSVQLLKLFDSKAHIIRDYEWLEANFGKLVPMELVLRVPEDYQASVIETGDDSQDSAPGATESSEPVSEMPLDILERVEIVARIGQVVESTLGEQGLNVVGSAMAANTFLPPLPEVSNKYSPSRSFMIKKLNEGRADLLESDYLRIEDDKAFADSELWRISLRVGALSDVDYGKFISTLRTAVEPVLRAYDTRDQLIRVLETTEELADVQRPRVLLLGNAPPVSIQSATLLKPATGEEPEDEAESNARIDTRQIYLSTLAELLRGERINATWIDHHDPKNKLEIGNDKWGRMVDAVDAIVWVDTVAAPLDDLDKCCAVVDGFEIANRTVYPVLEDGQIPAVANAGNLQVVYTGVVPVVYKAQRTLLGSLVESIGWACVLIALVMIMLLNPAASPWSMPRPDNLAYGFAAGAVSMIPNMFPLLLVFGIMGHLGRDVDIGTMMTASVAMGVAVDDTVHFLNWFRTYLDKGYDRIKAVELTYRRVGPAMTQTTIVGGLGLFVFALSTFTPTQRFGTQMLVLLLAALIGDLILLPALLASPLGRFFKTRVVPETKSGSKPDLGGPAGDRPTDEASAEANASDQNPDRASVSQEASPAISLRVHPDNEDTQTPPREFRG</sequence>
<evidence type="ECO:0000259" key="8">
    <source>
        <dbReference type="PROSITE" id="PS50156"/>
    </source>
</evidence>
<feature type="domain" description="SSD" evidence="8">
    <location>
        <begin position="485"/>
        <end position="601"/>
    </location>
</feature>
<feature type="transmembrane region" description="Helical" evidence="7">
    <location>
        <begin position="1070"/>
        <end position="1095"/>
    </location>
</feature>
<evidence type="ECO:0000256" key="4">
    <source>
        <dbReference type="ARBA" id="ARBA00022989"/>
    </source>
</evidence>
<dbReference type="PROSITE" id="PS50156">
    <property type="entry name" value="SSD"/>
    <property type="match status" value="1"/>
</dbReference>
<feature type="transmembrane region" description="Helical" evidence="7">
    <location>
        <begin position="27"/>
        <end position="46"/>
    </location>
</feature>
<accession>A0A517SV65</accession>
<evidence type="ECO:0000256" key="2">
    <source>
        <dbReference type="ARBA" id="ARBA00022475"/>
    </source>
</evidence>
<dbReference type="Pfam" id="PF03176">
    <property type="entry name" value="MMPL"/>
    <property type="match status" value="1"/>
</dbReference>
<evidence type="ECO:0000256" key="6">
    <source>
        <dbReference type="SAM" id="MobiDB-lite"/>
    </source>
</evidence>
<dbReference type="EMBL" id="CP036272">
    <property type="protein sequence ID" value="QDT60022.1"/>
    <property type="molecule type" value="Genomic_DNA"/>
</dbReference>
<feature type="region of interest" description="Disordered" evidence="6">
    <location>
        <begin position="715"/>
        <end position="734"/>
    </location>
</feature>
<gene>
    <name evidence="9" type="ORF">SV7mr_25380</name>
</gene>
<feature type="transmembrane region" description="Helical" evidence="7">
    <location>
        <begin position="646"/>
        <end position="664"/>
    </location>
</feature>
<dbReference type="SUPFAM" id="SSF82866">
    <property type="entry name" value="Multidrug efflux transporter AcrB transmembrane domain"/>
    <property type="match status" value="2"/>
</dbReference>
<evidence type="ECO:0000313" key="10">
    <source>
        <dbReference type="Proteomes" id="UP000315003"/>
    </source>
</evidence>
<reference evidence="9 10" key="1">
    <citation type="submission" date="2019-02" db="EMBL/GenBank/DDBJ databases">
        <title>Deep-cultivation of Planctomycetes and their phenomic and genomic characterization uncovers novel biology.</title>
        <authorList>
            <person name="Wiegand S."/>
            <person name="Jogler M."/>
            <person name="Boedeker C."/>
            <person name="Pinto D."/>
            <person name="Vollmers J."/>
            <person name="Rivas-Marin E."/>
            <person name="Kohn T."/>
            <person name="Peeters S.H."/>
            <person name="Heuer A."/>
            <person name="Rast P."/>
            <person name="Oberbeckmann S."/>
            <person name="Bunk B."/>
            <person name="Jeske O."/>
            <person name="Meyerdierks A."/>
            <person name="Storesund J.E."/>
            <person name="Kallscheuer N."/>
            <person name="Luecker S."/>
            <person name="Lage O.M."/>
            <person name="Pohl T."/>
            <person name="Merkel B.J."/>
            <person name="Hornburger P."/>
            <person name="Mueller R.-W."/>
            <person name="Bruemmer F."/>
            <person name="Labrenz M."/>
            <person name="Spormann A.M."/>
            <person name="Op den Camp H."/>
            <person name="Overmann J."/>
            <person name="Amann R."/>
            <person name="Jetten M.S.M."/>
            <person name="Mascher T."/>
            <person name="Medema M.H."/>
            <person name="Devos D.P."/>
            <person name="Kaster A.-K."/>
            <person name="Ovreas L."/>
            <person name="Rohde M."/>
            <person name="Galperin M.Y."/>
            <person name="Jogler C."/>
        </authorList>
    </citation>
    <scope>NUCLEOTIDE SEQUENCE [LARGE SCALE GENOMIC DNA]</scope>
    <source>
        <strain evidence="9 10">SV_7m_r</strain>
    </source>
</reference>
<dbReference type="OrthoDB" id="2112773at2"/>
<dbReference type="InterPro" id="IPR004869">
    <property type="entry name" value="MMPL_dom"/>
</dbReference>
<dbReference type="GO" id="GO:0005886">
    <property type="term" value="C:plasma membrane"/>
    <property type="evidence" value="ECO:0007669"/>
    <property type="project" value="UniProtKB-SubCell"/>
</dbReference>
<feature type="transmembrane region" description="Helical" evidence="7">
    <location>
        <begin position="578"/>
        <end position="599"/>
    </location>
</feature>
<proteinExistence type="predicted"/>
<dbReference type="Gene3D" id="1.20.1640.10">
    <property type="entry name" value="Multidrug efflux transporter AcrB transmembrane domain"/>
    <property type="match status" value="2"/>
</dbReference>
<dbReference type="PANTHER" id="PTHR33406:SF12">
    <property type="entry name" value="BLR2997 PROTEIN"/>
    <property type="match status" value="1"/>
</dbReference>
<protein>
    <submittedName>
        <fullName evidence="9">MMPL family protein</fullName>
    </submittedName>
</protein>
<evidence type="ECO:0000256" key="7">
    <source>
        <dbReference type="SAM" id="Phobius"/>
    </source>
</evidence>
<keyword evidence="5 7" id="KW-0472">Membrane</keyword>
<dbReference type="InterPro" id="IPR050545">
    <property type="entry name" value="Mycobact_MmpL"/>
</dbReference>
<keyword evidence="2" id="KW-1003">Cell membrane</keyword>
<evidence type="ECO:0000256" key="5">
    <source>
        <dbReference type="ARBA" id="ARBA00023136"/>
    </source>
</evidence>
<evidence type="ECO:0000313" key="9">
    <source>
        <dbReference type="EMBL" id="QDT60022.1"/>
    </source>
</evidence>
<feature type="transmembrane region" description="Helical" evidence="7">
    <location>
        <begin position="477"/>
        <end position="497"/>
    </location>
</feature>
<keyword evidence="4 7" id="KW-1133">Transmembrane helix</keyword>
<feature type="transmembrane region" description="Helical" evidence="7">
    <location>
        <begin position="547"/>
        <end position="566"/>
    </location>
</feature>
<dbReference type="PANTHER" id="PTHR33406">
    <property type="entry name" value="MEMBRANE PROTEIN MJ1562-RELATED"/>
    <property type="match status" value="1"/>
</dbReference>
<keyword evidence="10" id="KW-1185">Reference proteome</keyword>
<comment type="subcellular location">
    <subcellularLocation>
        <location evidence="1">Cell membrane</location>
        <topology evidence="1">Multi-pass membrane protein</topology>
    </subcellularLocation>
</comment>